<accession>A0ACC0JF62</accession>
<protein>
    <submittedName>
        <fullName evidence="1">Uncharacterized protein</fullName>
    </submittedName>
</protein>
<reference evidence="1 2" key="1">
    <citation type="journal article" date="2022" name="Genome Biol. Evol.">
        <title>The Spruce Budworm Genome: Reconstructing the Evolutionary History of Antifreeze Proteins.</title>
        <authorList>
            <person name="Beliveau C."/>
            <person name="Gagne P."/>
            <person name="Picq S."/>
            <person name="Vernygora O."/>
            <person name="Keeling C.I."/>
            <person name="Pinkney K."/>
            <person name="Doucet D."/>
            <person name="Wen F."/>
            <person name="Johnston J.S."/>
            <person name="Maaroufi H."/>
            <person name="Boyle B."/>
            <person name="Laroche J."/>
            <person name="Dewar K."/>
            <person name="Juretic N."/>
            <person name="Blackburn G."/>
            <person name="Nisole A."/>
            <person name="Brunet B."/>
            <person name="Brandao M."/>
            <person name="Lumley L."/>
            <person name="Duan J."/>
            <person name="Quan G."/>
            <person name="Lucarotti C.J."/>
            <person name="Roe A.D."/>
            <person name="Sperling F.A.H."/>
            <person name="Levesque R.C."/>
            <person name="Cusson M."/>
        </authorList>
    </citation>
    <scope>NUCLEOTIDE SEQUENCE [LARGE SCALE GENOMIC DNA]</scope>
    <source>
        <strain evidence="1">Glfc:IPQL:Cfum</strain>
    </source>
</reference>
<keyword evidence="2" id="KW-1185">Reference proteome</keyword>
<evidence type="ECO:0000313" key="1">
    <source>
        <dbReference type="EMBL" id="KAI8422728.1"/>
    </source>
</evidence>
<evidence type="ECO:0000313" key="2">
    <source>
        <dbReference type="Proteomes" id="UP001064048"/>
    </source>
</evidence>
<dbReference type="EMBL" id="CM046110">
    <property type="protein sequence ID" value="KAI8422728.1"/>
    <property type="molecule type" value="Genomic_DNA"/>
</dbReference>
<gene>
    <name evidence="1" type="ORF">MSG28_006490</name>
</gene>
<dbReference type="Proteomes" id="UP001064048">
    <property type="component" value="Chromosome 10"/>
</dbReference>
<sequence>MFFESFLLNLGVLLILIVALLFDYATKFFSYWYIRHISYKTAIPCFGSDYHRVLGLRNTTDEVKKLYNKHPSDRFYGCVKSRIPDLIVKDPDVIEKMLCTDFASFHCRGLGLDKSRDVCLRNNLFYAEGEKWTVMREALESLLKSIPYDIEDSLHDCLSGINGDTNVQQFLADILDGTFEFLLLNKDLSRNDRAVIRNARSVVQKPTLAAKFKTYLQNIFPSLYSLYGFTTLPEEAVNKEVLQKSNLMKEVKRIRSEFLLDVKEKHSKRKIDSDIDFAFSILALFITEGYIPCLNVLTAMFFELAKHPEIQKKIRCGNGESCEAYLDKVVKETLRLHPAYSVVSRRCVKMYKFPDELLLDKGVTVTIPIEAIHRDIRFYEKPEVFNPDRFDDGNKRHTHAYLPFGAGPRKCVGEDLSTRIIRSISRQILLKYQVEPCSKTPKQLSKTDHNFGRVVDRDIWLKFSPIN</sequence>
<proteinExistence type="predicted"/>
<name>A0ACC0JF62_CHOFU</name>
<organism evidence="1 2">
    <name type="scientific">Choristoneura fumiferana</name>
    <name type="common">Spruce budworm moth</name>
    <name type="synonym">Archips fumiferana</name>
    <dbReference type="NCBI Taxonomy" id="7141"/>
    <lineage>
        <taxon>Eukaryota</taxon>
        <taxon>Metazoa</taxon>
        <taxon>Ecdysozoa</taxon>
        <taxon>Arthropoda</taxon>
        <taxon>Hexapoda</taxon>
        <taxon>Insecta</taxon>
        <taxon>Pterygota</taxon>
        <taxon>Neoptera</taxon>
        <taxon>Endopterygota</taxon>
        <taxon>Lepidoptera</taxon>
        <taxon>Glossata</taxon>
        <taxon>Ditrysia</taxon>
        <taxon>Tortricoidea</taxon>
        <taxon>Tortricidae</taxon>
        <taxon>Tortricinae</taxon>
        <taxon>Choristoneura</taxon>
    </lineage>
</organism>
<comment type="caution">
    <text evidence="1">The sequence shown here is derived from an EMBL/GenBank/DDBJ whole genome shotgun (WGS) entry which is preliminary data.</text>
</comment>